<keyword evidence="2" id="KW-0132">Cell division</keyword>
<sequence length="1692" mass="188831">MTKCESRRSDRKPEENTNMISATAKTFTNIGKPGSKLQVSSRSQPDSSIRTAIAEGKDVHILHESGKLIQSLAFPSNVQQVLWHTFCKTRNDSNVVSDSTFLCVVADRSIYFYSAQSGYPHYLTYSAPFKVGRIYSTPIRLLVECEPDESLLEDFEDEGIELPSPPKCILYSLSHPMADLRAVIRKKETHSNWDFLISSNSERISVIGTAGEYIILYDGMKKHFMINKIVDTADETIGTQIRTGIMHSTPLSQHNNSRYQQGIGSLSRAVLTRSLLRNAGESFPSPALSYISSWTSHHSPLSGAQSVLSNYDSWCSLRAVNSFSQLLDTPKRLHPTSFAELDPENALLIAEVALEYCWTDPTRREFSIKSNKTGMIETFYMFHSHLASRSFLNVFVPQSSHLLVYDLPSSSSASTGNVTTIPCQNAIFIEKDERTLVVELDRTTFSLYAGPHKIAVIILQMSSFETSLGSLQFYPFAKDFVLLAVEHSNNLLAVKLNLSSPNSLAWRLVTAICNALPAEKNQQFIATYLHTNSALSNGSQGHNQQGSEPALLQTVLFILRQSGLTFDHLQSQLSTSSSRSHSDTAVEHMDVQMCKEQDKEDGGSGPKQRRPRLNPEEKWERLMGFVSTAPSTNSTKCLPKSKSTSPMPGYSPKQQQPAMQSLLVHAAMNQNQPIALTVDKAAQFYDCLPVILMTLSNQLQEWYLSIPLHATAALIVPYLHALASILKADVYLNLLQKDFPRCATLNYRVNFIGQSASPPNPLTFYQPFSLWDTLINLVNPKGNLAQLPTGLESQNINSLIIVISVGLGHVLALLDVVNLLGANWARRLGLNRSATISFSRVIFNKNTTNPTKVNELIRLFGWTQQRIDLLPVCLQMLLNMMTRENIGKTAEAEKAKKRTRLTKMEWSSVSRIRWSDLRLSNVEGMLQITKPILLTMDQIKSCRRSDDVEPTLESVITSTIVRYLSIPLSHAAFYLHTEMPSPMEALDITRVNYYGSALHSGMNRQATVSESIKEWAEFNCGVAAALRIASSKVIQVPDEWIQMVQHKVSGPTAAGILCGLGLNGHFVRLNAYKVPDLLTMGEHKKLFGVGITLGYGGSYLGTADEKAYRVLLIELSMLMGTHHQDVGSDGLVQCSAMAALGLLFAQTGHSFLAQRIVNEIARSPNGDDESHDERAAYKLCSGIALGLICLGKGDSAVRNACPFKQSIPSIADRLIMMMKGGPRSLCTVSPIFLSASEFYQMSTQPNSQPAVSNLVWEGDNVNLHLTAHPATLAIGLIYMQTNDVRMARHVELPNTIKELEQIRPDVIWIRCLAKNIIMWNEIKPTREWVESQIPTVVLDYMKASMKWTAESFADDKIAMMSAEEYGYWDDVVDRKTLAEVYLYGIAGACFAIGLKYAGMGIGIEDSEMNTILETLNFYLEMCMPTQSSILLERLRHFAGPDVMATCSEILVTSMAMIQAGNGDLESVRICRLLRTMESFHRWADVSRCTFKRDKISFALLIIAFYPIVSQNLADNKLYHQPLRFLFSLAVEPRLLFVVSRSTAQPIACPIEITYRRNGRVQAAMTPCMLPPLDSISSITIGGGRFETLTFDLNNEIRLRTLQRILIKEEGRIFVDGIGEQRMFDESSVVDLPSLFMNLATSNAEERQEAKKTDIPEEKRNDLQTFEVMGDAVFTSRLHSYLKVSFNFIFKTF</sequence>
<evidence type="ECO:0000256" key="3">
    <source>
        <dbReference type="ARBA" id="ARBA00022776"/>
    </source>
</evidence>
<keyword evidence="3" id="KW-0498">Mitosis</keyword>
<dbReference type="GO" id="GO:0031145">
    <property type="term" value="P:anaphase-promoting complex-dependent catabolic process"/>
    <property type="evidence" value="ECO:0007669"/>
    <property type="project" value="TreeGrafter"/>
</dbReference>
<comment type="caution">
    <text evidence="6">The sequence shown here is derived from an EMBL/GenBank/DDBJ whole genome shotgun (WGS) entry which is preliminary data.</text>
</comment>
<dbReference type="OrthoDB" id="26401at2759"/>
<feature type="compositionally biased region" description="Basic and acidic residues" evidence="5">
    <location>
        <begin position="1"/>
        <end position="15"/>
    </location>
</feature>
<proteinExistence type="inferred from homology"/>
<evidence type="ECO:0000256" key="2">
    <source>
        <dbReference type="ARBA" id="ARBA00022618"/>
    </source>
</evidence>
<evidence type="ECO:0000256" key="4">
    <source>
        <dbReference type="ARBA" id="ARBA00023306"/>
    </source>
</evidence>
<feature type="region of interest" description="Disordered" evidence="5">
    <location>
        <begin position="595"/>
        <end position="617"/>
    </location>
</feature>
<dbReference type="EMBL" id="LIAE01010266">
    <property type="protein sequence ID" value="PAV64309.1"/>
    <property type="molecule type" value="Genomic_DNA"/>
</dbReference>
<dbReference type="PANTHER" id="PTHR12827">
    <property type="entry name" value="MEIOTIC CHECKPOINT REGULATOR TSG24 FAMILY MEMBER"/>
    <property type="match status" value="1"/>
</dbReference>
<dbReference type="GO" id="GO:0051301">
    <property type="term" value="P:cell division"/>
    <property type="evidence" value="ECO:0007669"/>
    <property type="project" value="UniProtKB-KW"/>
</dbReference>
<dbReference type="GO" id="GO:0060090">
    <property type="term" value="F:molecular adaptor activity"/>
    <property type="evidence" value="ECO:0007669"/>
    <property type="project" value="TreeGrafter"/>
</dbReference>
<dbReference type="InterPro" id="IPR011989">
    <property type="entry name" value="ARM-like"/>
</dbReference>
<feature type="region of interest" description="Disordered" evidence="5">
    <location>
        <begin position="1"/>
        <end position="22"/>
    </location>
</feature>
<dbReference type="GO" id="GO:0005680">
    <property type="term" value="C:anaphase-promoting complex"/>
    <property type="evidence" value="ECO:0007669"/>
    <property type="project" value="InterPro"/>
</dbReference>
<evidence type="ECO:0000256" key="5">
    <source>
        <dbReference type="SAM" id="MobiDB-lite"/>
    </source>
</evidence>
<dbReference type="GO" id="GO:0007091">
    <property type="term" value="P:metaphase/anaphase transition of mitotic cell cycle"/>
    <property type="evidence" value="ECO:0007669"/>
    <property type="project" value="TreeGrafter"/>
</dbReference>
<protein>
    <submittedName>
        <fullName evidence="6">Uncharacterized protein</fullName>
    </submittedName>
</protein>
<dbReference type="InterPro" id="IPR024990">
    <property type="entry name" value="Apc1"/>
</dbReference>
<gene>
    <name evidence="6" type="ORF">WR25_25380</name>
</gene>
<keyword evidence="4" id="KW-0131">Cell cycle</keyword>
<evidence type="ECO:0000256" key="1">
    <source>
        <dbReference type="ARBA" id="ARBA00010547"/>
    </source>
</evidence>
<dbReference type="Gene3D" id="1.25.10.10">
    <property type="entry name" value="Leucine-rich Repeat Variant"/>
    <property type="match status" value="1"/>
</dbReference>
<dbReference type="PANTHER" id="PTHR12827:SF3">
    <property type="entry name" value="ANAPHASE-PROMOTING COMPLEX SUBUNIT 1"/>
    <property type="match status" value="1"/>
</dbReference>
<comment type="similarity">
    <text evidence="1">Belongs to the APC1 family.</text>
</comment>
<evidence type="ECO:0000313" key="6">
    <source>
        <dbReference type="EMBL" id="PAV64309.1"/>
    </source>
</evidence>
<reference evidence="6 7" key="1">
    <citation type="journal article" date="2017" name="Curr. Biol.">
        <title>Genome architecture and evolution of a unichromosomal asexual nematode.</title>
        <authorList>
            <person name="Fradin H."/>
            <person name="Zegar C."/>
            <person name="Gutwein M."/>
            <person name="Lucas J."/>
            <person name="Kovtun M."/>
            <person name="Corcoran D."/>
            <person name="Baugh L.R."/>
            <person name="Kiontke K."/>
            <person name="Gunsalus K."/>
            <person name="Fitch D.H."/>
            <person name="Piano F."/>
        </authorList>
    </citation>
    <scope>NUCLEOTIDE SEQUENCE [LARGE SCALE GENOMIC DNA]</scope>
    <source>
        <strain evidence="6">PF1309</strain>
    </source>
</reference>
<dbReference type="GO" id="GO:0070979">
    <property type="term" value="P:protein K11-linked ubiquitination"/>
    <property type="evidence" value="ECO:0007669"/>
    <property type="project" value="TreeGrafter"/>
</dbReference>
<evidence type="ECO:0000313" key="7">
    <source>
        <dbReference type="Proteomes" id="UP000218231"/>
    </source>
</evidence>
<dbReference type="Proteomes" id="UP000218231">
    <property type="component" value="Unassembled WGS sequence"/>
</dbReference>
<name>A0A2A2JRV4_9BILA</name>
<feature type="region of interest" description="Disordered" evidence="5">
    <location>
        <begin position="629"/>
        <end position="654"/>
    </location>
</feature>
<accession>A0A2A2JRV4</accession>
<organism evidence="6 7">
    <name type="scientific">Diploscapter pachys</name>
    <dbReference type="NCBI Taxonomy" id="2018661"/>
    <lineage>
        <taxon>Eukaryota</taxon>
        <taxon>Metazoa</taxon>
        <taxon>Ecdysozoa</taxon>
        <taxon>Nematoda</taxon>
        <taxon>Chromadorea</taxon>
        <taxon>Rhabditida</taxon>
        <taxon>Rhabditina</taxon>
        <taxon>Rhabditomorpha</taxon>
        <taxon>Rhabditoidea</taxon>
        <taxon>Rhabditidae</taxon>
        <taxon>Diploscapter</taxon>
    </lineage>
</organism>
<dbReference type="STRING" id="2018661.A0A2A2JRV4"/>
<keyword evidence="7" id="KW-1185">Reference proteome</keyword>